<evidence type="ECO:0000256" key="8">
    <source>
        <dbReference type="SAM" id="MobiDB-lite"/>
    </source>
</evidence>
<evidence type="ECO:0000256" key="3">
    <source>
        <dbReference type="ARBA" id="ARBA00022692"/>
    </source>
</evidence>
<keyword evidence="7" id="KW-0325">Glycoprotein</keyword>
<dbReference type="InterPro" id="IPR005331">
    <property type="entry name" value="Sulfotransferase"/>
</dbReference>
<evidence type="ECO:0000256" key="6">
    <source>
        <dbReference type="ARBA" id="ARBA00023136"/>
    </source>
</evidence>
<evidence type="ECO:0000256" key="4">
    <source>
        <dbReference type="ARBA" id="ARBA00022989"/>
    </source>
</evidence>
<dbReference type="RefSeq" id="WP_378591970.1">
    <property type="nucleotide sequence ID" value="NZ_JBHSKD010000023.1"/>
</dbReference>
<accession>A0ABW0BMS8</accession>
<evidence type="ECO:0000256" key="7">
    <source>
        <dbReference type="ARBA" id="ARBA00023180"/>
    </source>
</evidence>
<keyword evidence="6" id="KW-0472">Membrane</keyword>
<keyword evidence="3" id="KW-0812">Transmembrane</keyword>
<evidence type="ECO:0000256" key="5">
    <source>
        <dbReference type="ARBA" id="ARBA00023034"/>
    </source>
</evidence>
<keyword evidence="10" id="KW-1185">Reference proteome</keyword>
<evidence type="ECO:0000313" key="9">
    <source>
        <dbReference type="EMBL" id="MFC5178380.1"/>
    </source>
</evidence>
<dbReference type="PANTHER" id="PTHR12137:SF54">
    <property type="entry name" value="CARBOHYDRATE SULFOTRANSFERASE"/>
    <property type="match status" value="1"/>
</dbReference>
<dbReference type="Proteomes" id="UP001596087">
    <property type="component" value="Unassembled WGS sequence"/>
</dbReference>
<evidence type="ECO:0000313" key="10">
    <source>
        <dbReference type="Proteomes" id="UP001596087"/>
    </source>
</evidence>
<evidence type="ECO:0000256" key="2">
    <source>
        <dbReference type="ARBA" id="ARBA00022679"/>
    </source>
</evidence>
<protein>
    <submittedName>
        <fullName evidence="9">Sulfotransferase family 2 domain-containing protein</fullName>
    </submittedName>
</protein>
<comment type="subcellular location">
    <subcellularLocation>
        <location evidence="1">Golgi apparatus membrane</location>
        <topology evidence="1">Single-pass type II membrane protein</topology>
    </subcellularLocation>
</comment>
<dbReference type="EMBL" id="JBHSKD010000023">
    <property type="protein sequence ID" value="MFC5178380.1"/>
    <property type="molecule type" value="Genomic_DNA"/>
</dbReference>
<dbReference type="PANTHER" id="PTHR12137">
    <property type="entry name" value="CARBOHYDRATE SULFOTRANSFERASE"/>
    <property type="match status" value="1"/>
</dbReference>
<evidence type="ECO:0000256" key="1">
    <source>
        <dbReference type="ARBA" id="ARBA00004323"/>
    </source>
</evidence>
<sequence length="253" mass="29591">MTDIVGGEGASLPEEDREPPRIPPSVLTAPRQHPKVLTQESQAALRQLRRRARASGALSPLTYNLTISHTHRFIWFRNAKVGTRTVLNFLDEHHGEEGLLVLSRVPYPTAVFRDYFKFGFVRDPLDRFISAWQDKVHQQNHFHFAPDEWERMKTIEHFAAWVAEQDLRDLTHTDRHIALQSRLIDLTQVDFLGRIETFAADFSEVCRRVGVEWQEPERRNQSEPRGVTRDNASDELRSIVEEKYRRDYQVFGY</sequence>
<keyword evidence="5" id="KW-0333">Golgi apparatus</keyword>
<keyword evidence="2" id="KW-0808">Transferase</keyword>
<dbReference type="InterPro" id="IPR027417">
    <property type="entry name" value="P-loop_NTPase"/>
</dbReference>
<reference evidence="10" key="1">
    <citation type="journal article" date="2019" name="Int. J. Syst. Evol. Microbiol.">
        <title>The Global Catalogue of Microorganisms (GCM) 10K type strain sequencing project: providing services to taxonomists for standard genome sequencing and annotation.</title>
        <authorList>
            <consortium name="The Broad Institute Genomics Platform"/>
            <consortium name="The Broad Institute Genome Sequencing Center for Infectious Disease"/>
            <person name="Wu L."/>
            <person name="Ma J."/>
        </authorList>
    </citation>
    <scope>NUCLEOTIDE SEQUENCE [LARGE SCALE GENOMIC DNA]</scope>
    <source>
        <strain evidence="10">DFY41</strain>
    </source>
</reference>
<dbReference type="Pfam" id="PF03567">
    <property type="entry name" value="Sulfotransfer_2"/>
    <property type="match status" value="1"/>
</dbReference>
<dbReference type="InterPro" id="IPR018011">
    <property type="entry name" value="Carb_sulfotrans_8-10"/>
</dbReference>
<comment type="caution">
    <text evidence="9">The sequence shown here is derived from an EMBL/GenBank/DDBJ whole genome shotgun (WGS) entry which is preliminary data.</text>
</comment>
<name>A0ABW0BMS8_9ACTN</name>
<gene>
    <name evidence="9" type="ORF">ACFPGP_17005</name>
</gene>
<proteinExistence type="predicted"/>
<keyword evidence="4" id="KW-1133">Transmembrane helix</keyword>
<feature type="region of interest" description="Disordered" evidence="8">
    <location>
        <begin position="1"/>
        <end position="33"/>
    </location>
</feature>
<dbReference type="SUPFAM" id="SSF52540">
    <property type="entry name" value="P-loop containing nucleoside triphosphate hydrolases"/>
    <property type="match status" value="1"/>
</dbReference>
<organism evidence="9 10">
    <name type="scientific">Nocardioides taihuensis</name>
    <dbReference type="NCBI Taxonomy" id="1835606"/>
    <lineage>
        <taxon>Bacteria</taxon>
        <taxon>Bacillati</taxon>
        <taxon>Actinomycetota</taxon>
        <taxon>Actinomycetes</taxon>
        <taxon>Propionibacteriales</taxon>
        <taxon>Nocardioidaceae</taxon>
        <taxon>Nocardioides</taxon>
    </lineage>
</organism>